<dbReference type="GO" id="GO:0006887">
    <property type="term" value="P:exocytosis"/>
    <property type="evidence" value="ECO:0007669"/>
    <property type="project" value="UniProtKB-KW"/>
</dbReference>
<keyword evidence="3" id="KW-0268">Exocytosis</keyword>
<dbReference type="Gene3D" id="1.20.1280.170">
    <property type="entry name" value="Exocyst complex component Exo70"/>
    <property type="match status" value="1"/>
</dbReference>
<dbReference type="OrthoDB" id="66620at2759"/>
<accession>A0A5J9UB61</accession>
<dbReference type="InterPro" id="IPR004140">
    <property type="entry name" value="Exo70"/>
</dbReference>
<dbReference type="Pfam" id="PF03081">
    <property type="entry name" value="Exo70_C"/>
    <property type="match status" value="1"/>
</dbReference>
<dbReference type="SUPFAM" id="SSF74788">
    <property type="entry name" value="Cullin repeat-like"/>
    <property type="match status" value="1"/>
</dbReference>
<dbReference type="EMBL" id="RWGY01000026">
    <property type="protein sequence ID" value="TVU20786.1"/>
    <property type="molecule type" value="Genomic_DNA"/>
</dbReference>
<protein>
    <recommendedName>
        <fullName evidence="3">Exocyst subunit Exo70 family protein</fullName>
    </recommendedName>
</protein>
<dbReference type="PANTHER" id="PTHR12542">
    <property type="entry name" value="EXOCYST COMPLEX PROTEIN EXO70"/>
    <property type="match status" value="1"/>
</dbReference>
<dbReference type="Gramene" id="TVU20786">
    <property type="protein sequence ID" value="TVU20786"/>
    <property type="gene ID" value="EJB05_30382"/>
</dbReference>
<keyword evidence="6" id="KW-1185">Reference proteome</keyword>
<comment type="function">
    <text evidence="3">Component of the exocyst complex.</text>
</comment>
<dbReference type="InterPro" id="IPR016159">
    <property type="entry name" value="Cullin_repeat-like_dom_sf"/>
</dbReference>
<keyword evidence="3" id="KW-0653">Protein transport</keyword>
<evidence type="ECO:0000313" key="6">
    <source>
        <dbReference type="Proteomes" id="UP000324897"/>
    </source>
</evidence>
<evidence type="ECO:0000259" key="4">
    <source>
        <dbReference type="Pfam" id="PF03081"/>
    </source>
</evidence>
<feature type="domain" description="Exocyst complex subunit Exo70 C-terminal" evidence="4">
    <location>
        <begin position="54"/>
        <end position="107"/>
    </location>
</feature>
<dbReference type="InterPro" id="IPR046364">
    <property type="entry name" value="Exo70_C"/>
</dbReference>
<proteinExistence type="inferred from homology"/>
<dbReference type="GO" id="GO:0015031">
    <property type="term" value="P:protein transport"/>
    <property type="evidence" value="ECO:0007669"/>
    <property type="project" value="UniProtKB-KW"/>
</dbReference>
<dbReference type="GO" id="GO:0005546">
    <property type="term" value="F:phosphatidylinositol-4,5-bisphosphate binding"/>
    <property type="evidence" value="ECO:0007669"/>
    <property type="project" value="InterPro"/>
</dbReference>
<comment type="similarity">
    <text evidence="1 3">Belongs to the EXO70 family.</text>
</comment>
<dbReference type="Proteomes" id="UP000324897">
    <property type="component" value="Unassembled WGS sequence"/>
</dbReference>
<comment type="caution">
    <text evidence="5">The sequence shown here is derived from an EMBL/GenBank/DDBJ whole genome shotgun (WGS) entry which is preliminary data.</text>
</comment>
<evidence type="ECO:0000313" key="5">
    <source>
        <dbReference type="EMBL" id="TVU20786.1"/>
    </source>
</evidence>
<keyword evidence="2 3" id="KW-0813">Transport</keyword>
<name>A0A5J9UB61_9POAL</name>
<dbReference type="GO" id="GO:0000145">
    <property type="term" value="C:exocyst"/>
    <property type="evidence" value="ECO:0007669"/>
    <property type="project" value="InterPro"/>
</dbReference>
<dbReference type="PANTHER" id="PTHR12542:SF44">
    <property type="entry name" value="EXOCYST SUBUNIT EXO70 FAMILY PROTEIN"/>
    <property type="match status" value="1"/>
</dbReference>
<evidence type="ECO:0000256" key="3">
    <source>
        <dbReference type="RuleBase" id="RU365026"/>
    </source>
</evidence>
<reference evidence="5 6" key="1">
    <citation type="journal article" date="2019" name="Sci. Rep.">
        <title>A high-quality genome of Eragrostis curvula grass provides insights into Poaceae evolution and supports new strategies to enhance forage quality.</title>
        <authorList>
            <person name="Carballo J."/>
            <person name="Santos B.A.C.M."/>
            <person name="Zappacosta D."/>
            <person name="Garbus I."/>
            <person name="Selva J.P."/>
            <person name="Gallo C.A."/>
            <person name="Diaz A."/>
            <person name="Albertini E."/>
            <person name="Caccamo M."/>
            <person name="Echenique V."/>
        </authorList>
    </citation>
    <scope>NUCLEOTIDE SEQUENCE [LARGE SCALE GENOMIC DNA]</scope>
    <source>
        <strain evidence="6">cv. Victoria</strain>
        <tissue evidence="5">Leaf</tissue>
    </source>
</reference>
<evidence type="ECO:0000256" key="2">
    <source>
        <dbReference type="ARBA" id="ARBA00022448"/>
    </source>
</evidence>
<gene>
    <name evidence="5" type="ORF">EJB05_30382</name>
</gene>
<evidence type="ECO:0000256" key="1">
    <source>
        <dbReference type="ARBA" id="ARBA00006756"/>
    </source>
</evidence>
<sequence length="255" mass="29007">MWLLAKEALIQNPTVLNVCYREKLRIYFDVDASWTPVVSSFERRTGVPVILWPRQLFDKFNPSFEMTYRSHKCWKVTDPLVRKMLREAICRKVIPLYQMHMEHHSEKKMSIRCLAFMCRWNILSKEKDREDIEKAIKVLSSNKDNQDANQTCLAAPKAWSPPSFPWEPRTRESAASSFPLLSASSTFSSTALSRAADCADEVSAARAGGTRSLTTVACCAWWPKPKQQEGAPTSLVLIVVREPESGHDAKILSET</sequence>
<organism evidence="5 6">
    <name type="scientific">Eragrostis curvula</name>
    <name type="common">weeping love grass</name>
    <dbReference type="NCBI Taxonomy" id="38414"/>
    <lineage>
        <taxon>Eukaryota</taxon>
        <taxon>Viridiplantae</taxon>
        <taxon>Streptophyta</taxon>
        <taxon>Embryophyta</taxon>
        <taxon>Tracheophyta</taxon>
        <taxon>Spermatophyta</taxon>
        <taxon>Magnoliopsida</taxon>
        <taxon>Liliopsida</taxon>
        <taxon>Poales</taxon>
        <taxon>Poaceae</taxon>
        <taxon>PACMAD clade</taxon>
        <taxon>Chloridoideae</taxon>
        <taxon>Eragrostideae</taxon>
        <taxon>Eragrostidinae</taxon>
        <taxon>Eragrostis</taxon>
    </lineage>
</organism>
<dbReference type="AlphaFoldDB" id="A0A5J9UB61"/>
<feature type="non-terminal residue" evidence="5">
    <location>
        <position position="1"/>
    </location>
</feature>